<organism evidence="1 2">
    <name type="scientific">Araneus ventricosus</name>
    <name type="common">Orbweaver spider</name>
    <name type="synonym">Epeira ventricosa</name>
    <dbReference type="NCBI Taxonomy" id="182803"/>
    <lineage>
        <taxon>Eukaryota</taxon>
        <taxon>Metazoa</taxon>
        <taxon>Ecdysozoa</taxon>
        <taxon>Arthropoda</taxon>
        <taxon>Chelicerata</taxon>
        <taxon>Arachnida</taxon>
        <taxon>Araneae</taxon>
        <taxon>Araneomorphae</taxon>
        <taxon>Entelegynae</taxon>
        <taxon>Araneoidea</taxon>
        <taxon>Araneidae</taxon>
        <taxon>Araneus</taxon>
    </lineage>
</organism>
<keyword evidence="2" id="KW-1185">Reference proteome</keyword>
<proteinExistence type="predicted"/>
<name>A0A4Y2FA98_ARAVE</name>
<sequence length="168" mass="19260">MQPVDGVSYTVAEAFAETWSAIEDYYFYTYSIQKQSRKSEGVFLELLLLYLAHGGAGGRRIEFAEGALLVCMGKGKWSQSSVPVPNALRKLNLDLELLLNSSSFHFWKACFAEDEFLLSLREWSLDESSFPLSGFCFYNESVWAYDNNSYSVSIRHILQSYKKLWLKT</sequence>
<reference evidence="1 2" key="1">
    <citation type="journal article" date="2019" name="Sci. Rep.">
        <title>Orb-weaving spider Araneus ventricosus genome elucidates the spidroin gene catalogue.</title>
        <authorList>
            <person name="Kono N."/>
            <person name="Nakamura H."/>
            <person name="Ohtoshi R."/>
            <person name="Moran D.A.P."/>
            <person name="Shinohara A."/>
            <person name="Yoshida Y."/>
            <person name="Fujiwara M."/>
            <person name="Mori M."/>
            <person name="Tomita M."/>
            <person name="Arakawa K."/>
        </authorList>
    </citation>
    <scope>NUCLEOTIDE SEQUENCE [LARGE SCALE GENOMIC DNA]</scope>
</reference>
<comment type="caution">
    <text evidence="1">The sequence shown here is derived from an EMBL/GenBank/DDBJ whole genome shotgun (WGS) entry which is preliminary data.</text>
</comment>
<gene>
    <name evidence="1" type="ORF">AVEN_120812_1</name>
</gene>
<dbReference type="EMBL" id="BGPR01000869">
    <property type="protein sequence ID" value="GBM38450.1"/>
    <property type="molecule type" value="Genomic_DNA"/>
</dbReference>
<evidence type="ECO:0000313" key="2">
    <source>
        <dbReference type="Proteomes" id="UP000499080"/>
    </source>
</evidence>
<dbReference type="AlphaFoldDB" id="A0A4Y2FA98"/>
<dbReference type="Proteomes" id="UP000499080">
    <property type="component" value="Unassembled WGS sequence"/>
</dbReference>
<evidence type="ECO:0000313" key="1">
    <source>
        <dbReference type="EMBL" id="GBM38450.1"/>
    </source>
</evidence>
<accession>A0A4Y2FA98</accession>
<protein>
    <submittedName>
        <fullName evidence="1">Uncharacterized protein</fullName>
    </submittedName>
</protein>